<dbReference type="SUPFAM" id="SSF103481">
    <property type="entry name" value="Multidrug resistance efflux transporter EmrE"/>
    <property type="match status" value="2"/>
</dbReference>
<feature type="transmembrane region" description="Helical" evidence="8">
    <location>
        <begin position="161"/>
        <end position="179"/>
    </location>
</feature>
<reference evidence="10 11" key="1">
    <citation type="submission" date="2024-10" db="EMBL/GenBank/DDBJ databases">
        <title>The Natural Products Discovery Center: Release of the First 8490 Sequenced Strains for Exploring Actinobacteria Biosynthetic Diversity.</title>
        <authorList>
            <person name="Kalkreuter E."/>
            <person name="Kautsar S.A."/>
            <person name="Yang D."/>
            <person name="Bader C.D."/>
            <person name="Teijaro C.N."/>
            <person name="Fluegel L."/>
            <person name="Davis C.M."/>
            <person name="Simpson J.R."/>
            <person name="Lauterbach L."/>
            <person name="Steele A.D."/>
            <person name="Gui C."/>
            <person name="Meng S."/>
            <person name="Li G."/>
            <person name="Viehrig K."/>
            <person name="Ye F."/>
            <person name="Su P."/>
            <person name="Kiefer A.F."/>
            <person name="Nichols A."/>
            <person name="Cepeda A.J."/>
            <person name="Yan W."/>
            <person name="Fan B."/>
            <person name="Jiang Y."/>
            <person name="Adhikari A."/>
            <person name="Zheng C.-J."/>
            <person name="Schuster L."/>
            <person name="Cowan T.M."/>
            <person name="Smanski M.J."/>
            <person name="Chevrette M.G."/>
            <person name="De Carvalho L.P.S."/>
            <person name="Shen B."/>
        </authorList>
    </citation>
    <scope>NUCLEOTIDE SEQUENCE [LARGE SCALE GENOMIC DNA]</scope>
    <source>
        <strain evidence="10 11">NPDC019275</strain>
    </source>
</reference>
<comment type="subcellular location">
    <subcellularLocation>
        <location evidence="1">Cell membrane</location>
        <topology evidence="1">Multi-pass membrane protein</topology>
    </subcellularLocation>
</comment>
<feature type="transmembrane region" description="Helical" evidence="8">
    <location>
        <begin position="44"/>
        <end position="66"/>
    </location>
</feature>
<dbReference type="InterPro" id="IPR051258">
    <property type="entry name" value="Diverse_Substrate_Transporter"/>
</dbReference>
<dbReference type="EMBL" id="JBIRYO010000030">
    <property type="protein sequence ID" value="MFI2477874.1"/>
    <property type="molecule type" value="Genomic_DNA"/>
</dbReference>
<accession>A0ABW7X9R6</accession>
<feature type="transmembrane region" description="Helical" evidence="8">
    <location>
        <begin position="261"/>
        <end position="281"/>
    </location>
</feature>
<feature type="transmembrane region" description="Helical" evidence="8">
    <location>
        <begin position="105"/>
        <end position="123"/>
    </location>
</feature>
<dbReference type="InterPro" id="IPR000620">
    <property type="entry name" value="EamA_dom"/>
</dbReference>
<name>A0ABW7X9R6_9NOCA</name>
<dbReference type="PANTHER" id="PTHR42920:SF5">
    <property type="entry name" value="EAMA DOMAIN-CONTAINING PROTEIN"/>
    <property type="match status" value="1"/>
</dbReference>
<keyword evidence="11" id="KW-1185">Reference proteome</keyword>
<keyword evidence="6 8" id="KW-0472">Membrane</keyword>
<protein>
    <submittedName>
        <fullName evidence="10">EamA family transporter</fullName>
    </submittedName>
</protein>
<feature type="region of interest" description="Disordered" evidence="7">
    <location>
        <begin position="308"/>
        <end position="327"/>
    </location>
</feature>
<evidence type="ECO:0000256" key="1">
    <source>
        <dbReference type="ARBA" id="ARBA00004651"/>
    </source>
</evidence>
<sequence>MAVLEQAARSPNRTRATGLSLTSWVLFASSGSLAAAVIGAGWSAAAVTSVRIALAAVLLVPVVAMLRPRALRFGRGDLGLLLGYGLLGVAGVQLCFFLAVARVPVGVAMVLVNLAPALVALWVRVIRRTRLPGPVWLGLGLAVAGLALVAEIWQGGHVDPVGIAAGLGSAICSAGYFLLGEHGASRHDSFGLTAAGLAIGAMVMVALAPPWTLPSGLFTAPSVLGGLRVPVWLALLVLAVFGTVLPYLAGLRALRDLPSAMASALAMVEPVVAAVLAWLLLGQTLGPAQLAGAAILLTGAVLVQLPGPETGTGRGHHHRSGGHRNER</sequence>
<evidence type="ECO:0000256" key="3">
    <source>
        <dbReference type="ARBA" id="ARBA00022475"/>
    </source>
</evidence>
<dbReference type="InterPro" id="IPR037185">
    <property type="entry name" value="EmrE-like"/>
</dbReference>
<comment type="similarity">
    <text evidence="2">Belongs to the EamA transporter family.</text>
</comment>
<proteinExistence type="inferred from homology"/>
<feature type="domain" description="EamA" evidence="9">
    <location>
        <begin position="162"/>
        <end position="303"/>
    </location>
</feature>
<dbReference type="PANTHER" id="PTHR42920">
    <property type="entry name" value="OS03G0707200 PROTEIN-RELATED"/>
    <property type="match status" value="1"/>
</dbReference>
<evidence type="ECO:0000313" key="11">
    <source>
        <dbReference type="Proteomes" id="UP001611415"/>
    </source>
</evidence>
<evidence type="ECO:0000256" key="6">
    <source>
        <dbReference type="ARBA" id="ARBA00023136"/>
    </source>
</evidence>
<gene>
    <name evidence="10" type="ORF">ACH49W_31310</name>
</gene>
<dbReference type="Gene3D" id="1.10.3730.20">
    <property type="match status" value="1"/>
</dbReference>
<evidence type="ECO:0000256" key="8">
    <source>
        <dbReference type="SAM" id="Phobius"/>
    </source>
</evidence>
<feature type="transmembrane region" description="Helical" evidence="8">
    <location>
        <begin position="231"/>
        <end position="249"/>
    </location>
</feature>
<dbReference type="RefSeq" id="WP_397095291.1">
    <property type="nucleotide sequence ID" value="NZ_JBIRYO010000030.1"/>
</dbReference>
<evidence type="ECO:0000256" key="2">
    <source>
        <dbReference type="ARBA" id="ARBA00007362"/>
    </source>
</evidence>
<feature type="transmembrane region" description="Helical" evidence="8">
    <location>
        <begin position="135"/>
        <end position="155"/>
    </location>
</feature>
<evidence type="ECO:0000256" key="4">
    <source>
        <dbReference type="ARBA" id="ARBA00022692"/>
    </source>
</evidence>
<feature type="transmembrane region" description="Helical" evidence="8">
    <location>
        <begin position="78"/>
        <end position="99"/>
    </location>
</feature>
<dbReference type="Pfam" id="PF00892">
    <property type="entry name" value="EamA"/>
    <property type="match status" value="2"/>
</dbReference>
<keyword evidence="3" id="KW-1003">Cell membrane</keyword>
<feature type="domain" description="EamA" evidence="9">
    <location>
        <begin position="25"/>
        <end position="149"/>
    </location>
</feature>
<comment type="caution">
    <text evidence="10">The sequence shown here is derived from an EMBL/GenBank/DDBJ whole genome shotgun (WGS) entry which is preliminary data.</text>
</comment>
<evidence type="ECO:0000256" key="7">
    <source>
        <dbReference type="SAM" id="MobiDB-lite"/>
    </source>
</evidence>
<feature type="compositionally biased region" description="Basic residues" evidence="7">
    <location>
        <begin position="314"/>
        <end position="327"/>
    </location>
</feature>
<keyword evidence="5 8" id="KW-1133">Transmembrane helix</keyword>
<dbReference type="Proteomes" id="UP001611415">
    <property type="component" value="Unassembled WGS sequence"/>
</dbReference>
<evidence type="ECO:0000256" key="5">
    <source>
        <dbReference type="ARBA" id="ARBA00022989"/>
    </source>
</evidence>
<keyword evidence="4 8" id="KW-0812">Transmembrane</keyword>
<organism evidence="10 11">
    <name type="scientific">Nocardia xishanensis</name>
    <dbReference type="NCBI Taxonomy" id="238964"/>
    <lineage>
        <taxon>Bacteria</taxon>
        <taxon>Bacillati</taxon>
        <taxon>Actinomycetota</taxon>
        <taxon>Actinomycetes</taxon>
        <taxon>Mycobacteriales</taxon>
        <taxon>Nocardiaceae</taxon>
        <taxon>Nocardia</taxon>
    </lineage>
</organism>
<evidence type="ECO:0000313" key="10">
    <source>
        <dbReference type="EMBL" id="MFI2477874.1"/>
    </source>
</evidence>
<feature type="transmembrane region" description="Helical" evidence="8">
    <location>
        <begin position="287"/>
        <end position="305"/>
    </location>
</feature>
<feature type="transmembrane region" description="Helical" evidence="8">
    <location>
        <begin position="191"/>
        <end position="211"/>
    </location>
</feature>
<evidence type="ECO:0000259" key="9">
    <source>
        <dbReference type="Pfam" id="PF00892"/>
    </source>
</evidence>